<dbReference type="InterPro" id="IPR011009">
    <property type="entry name" value="Kinase-like_dom_sf"/>
</dbReference>
<feature type="region of interest" description="Disordered" evidence="1">
    <location>
        <begin position="190"/>
        <end position="209"/>
    </location>
</feature>
<dbReference type="SUPFAM" id="SSF56112">
    <property type="entry name" value="Protein kinase-like (PK-like)"/>
    <property type="match status" value="1"/>
</dbReference>
<evidence type="ECO:0000256" key="1">
    <source>
        <dbReference type="SAM" id="MobiDB-lite"/>
    </source>
</evidence>
<dbReference type="EMBL" id="JAULSW010000001">
    <property type="protein sequence ID" value="KAK3392901.1"/>
    <property type="molecule type" value="Genomic_DNA"/>
</dbReference>
<accession>A0AAE0U6M6</accession>
<sequence>MEHFYNHGAGTITDEELPILKNSSEYGGDMMREFGTFKASNFHHYQWKFLVPVFDEVEDDESVADKAHESHTILPFRGVNNDIMPREGTFGTVFEVEVHEAHRKSSSFSGSTSNQFVKEAWEHLIQCIAAISRTDKFYFLFPWVDGGSLRDFWNSMPRPSLTPEVVRRVLVQIYGLAGALNIMHTYQGDPTTTSREAASGMKIRSRRTY</sequence>
<dbReference type="Proteomes" id="UP001285441">
    <property type="component" value="Unassembled WGS sequence"/>
</dbReference>
<gene>
    <name evidence="2" type="ORF">B0H63DRAFT_516116</name>
</gene>
<keyword evidence="3" id="KW-1185">Reference proteome</keyword>
<protein>
    <recommendedName>
        <fullName evidence="4">Protein kinase domain-containing protein</fullName>
    </recommendedName>
</protein>
<dbReference type="AlphaFoldDB" id="A0AAE0U6M6"/>
<organism evidence="2 3">
    <name type="scientific">Podospora didyma</name>
    <dbReference type="NCBI Taxonomy" id="330526"/>
    <lineage>
        <taxon>Eukaryota</taxon>
        <taxon>Fungi</taxon>
        <taxon>Dikarya</taxon>
        <taxon>Ascomycota</taxon>
        <taxon>Pezizomycotina</taxon>
        <taxon>Sordariomycetes</taxon>
        <taxon>Sordariomycetidae</taxon>
        <taxon>Sordariales</taxon>
        <taxon>Podosporaceae</taxon>
        <taxon>Podospora</taxon>
    </lineage>
</organism>
<evidence type="ECO:0008006" key="4">
    <source>
        <dbReference type="Google" id="ProtNLM"/>
    </source>
</evidence>
<proteinExistence type="predicted"/>
<comment type="caution">
    <text evidence="2">The sequence shown here is derived from an EMBL/GenBank/DDBJ whole genome shotgun (WGS) entry which is preliminary data.</text>
</comment>
<reference evidence="2" key="1">
    <citation type="journal article" date="2023" name="Mol. Phylogenet. Evol.">
        <title>Genome-scale phylogeny and comparative genomics of the fungal order Sordariales.</title>
        <authorList>
            <person name="Hensen N."/>
            <person name="Bonometti L."/>
            <person name="Westerberg I."/>
            <person name="Brannstrom I.O."/>
            <person name="Guillou S."/>
            <person name="Cros-Aarteil S."/>
            <person name="Calhoun S."/>
            <person name="Haridas S."/>
            <person name="Kuo A."/>
            <person name="Mondo S."/>
            <person name="Pangilinan J."/>
            <person name="Riley R."/>
            <person name="LaButti K."/>
            <person name="Andreopoulos B."/>
            <person name="Lipzen A."/>
            <person name="Chen C."/>
            <person name="Yan M."/>
            <person name="Daum C."/>
            <person name="Ng V."/>
            <person name="Clum A."/>
            <person name="Steindorff A."/>
            <person name="Ohm R.A."/>
            <person name="Martin F."/>
            <person name="Silar P."/>
            <person name="Natvig D.O."/>
            <person name="Lalanne C."/>
            <person name="Gautier V."/>
            <person name="Ament-Velasquez S.L."/>
            <person name="Kruys A."/>
            <person name="Hutchinson M.I."/>
            <person name="Powell A.J."/>
            <person name="Barry K."/>
            <person name="Miller A.N."/>
            <person name="Grigoriev I.V."/>
            <person name="Debuchy R."/>
            <person name="Gladieux P."/>
            <person name="Hiltunen Thoren M."/>
            <person name="Johannesson H."/>
        </authorList>
    </citation>
    <scope>NUCLEOTIDE SEQUENCE</scope>
    <source>
        <strain evidence="2">CBS 232.78</strain>
    </source>
</reference>
<evidence type="ECO:0000313" key="3">
    <source>
        <dbReference type="Proteomes" id="UP001285441"/>
    </source>
</evidence>
<dbReference type="Gene3D" id="1.10.510.10">
    <property type="entry name" value="Transferase(Phosphotransferase) domain 1"/>
    <property type="match status" value="1"/>
</dbReference>
<evidence type="ECO:0000313" key="2">
    <source>
        <dbReference type="EMBL" id="KAK3392901.1"/>
    </source>
</evidence>
<name>A0AAE0U6M6_9PEZI</name>
<reference evidence="2" key="2">
    <citation type="submission" date="2023-06" db="EMBL/GenBank/DDBJ databases">
        <authorList>
            <consortium name="Lawrence Berkeley National Laboratory"/>
            <person name="Haridas S."/>
            <person name="Hensen N."/>
            <person name="Bonometti L."/>
            <person name="Westerberg I."/>
            <person name="Brannstrom I.O."/>
            <person name="Guillou S."/>
            <person name="Cros-Aarteil S."/>
            <person name="Calhoun S."/>
            <person name="Kuo A."/>
            <person name="Mondo S."/>
            <person name="Pangilinan J."/>
            <person name="Riley R."/>
            <person name="LaButti K."/>
            <person name="Andreopoulos B."/>
            <person name="Lipzen A."/>
            <person name="Chen C."/>
            <person name="Yanf M."/>
            <person name="Daum C."/>
            <person name="Ng V."/>
            <person name="Clum A."/>
            <person name="Steindorff A."/>
            <person name="Ohm R."/>
            <person name="Martin F."/>
            <person name="Silar P."/>
            <person name="Natvig D."/>
            <person name="Lalanne C."/>
            <person name="Gautier V."/>
            <person name="Ament-velasquez S.L."/>
            <person name="Kruys A."/>
            <person name="Hutchinson M.I."/>
            <person name="Powell A.J."/>
            <person name="Barry K."/>
            <person name="Miller A.N."/>
            <person name="Grigoriev I.V."/>
            <person name="Debuchy R."/>
            <person name="Gladieux P."/>
            <person name="Thoren M.H."/>
            <person name="Johannesson H."/>
        </authorList>
    </citation>
    <scope>NUCLEOTIDE SEQUENCE</scope>
    <source>
        <strain evidence="2">CBS 232.78</strain>
    </source>
</reference>